<name>A0A2P2Q212_RHIMU</name>
<dbReference type="EMBL" id="GGEC01080465">
    <property type="protein sequence ID" value="MBX60949.1"/>
    <property type="molecule type" value="Transcribed_RNA"/>
</dbReference>
<sequence length="24" mass="2787">MLYWSFLVNADCQISCGVSFYPQD</sequence>
<accession>A0A2P2Q212</accession>
<reference evidence="1" key="1">
    <citation type="submission" date="2018-02" db="EMBL/GenBank/DDBJ databases">
        <title>Rhizophora mucronata_Transcriptome.</title>
        <authorList>
            <person name="Meera S.P."/>
            <person name="Sreeshan A."/>
            <person name="Augustine A."/>
        </authorList>
    </citation>
    <scope>NUCLEOTIDE SEQUENCE</scope>
    <source>
        <tissue evidence="1">Leaf</tissue>
    </source>
</reference>
<dbReference type="AlphaFoldDB" id="A0A2P2Q212"/>
<evidence type="ECO:0000313" key="1">
    <source>
        <dbReference type="EMBL" id="MBX60949.1"/>
    </source>
</evidence>
<proteinExistence type="predicted"/>
<protein>
    <submittedName>
        <fullName evidence="1">Uncharacterized protein</fullName>
    </submittedName>
</protein>
<organism evidence="1">
    <name type="scientific">Rhizophora mucronata</name>
    <name type="common">Asiatic mangrove</name>
    <dbReference type="NCBI Taxonomy" id="61149"/>
    <lineage>
        <taxon>Eukaryota</taxon>
        <taxon>Viridiplantae</taxon>
        <taxon>Streptophyta</taxon>
        <taxon>Embryophyta</taxon>
        <taxon>Tracheophyta</taxon>
        <taxon>Spermatophyta</taxon>
        <taxon>Magnoliopsida</taxon>
        <taxon>eudicotyledons</taxon>
        <taxon>Gunneridae</taxon>
        <taxon>Pentapetalae</taxon>
        <taxon>rosids</taxon>
        <taxon>fabids</taxon>
        <taxon>Malpighiales</taxon>
        <taxon>Rhizophoraceae</taxon>
        <taxon>Rhizophora</taxon>
    </lineage>
</organism>